<organism evidence="3 4">
    <name type="scientific">Micrococcus lylae</name>
    <dbReference type="NCBI Taxonomy" id="1273"/>
    <lineage>
        <taxon>Bacteria</taxon>
        <taxon>Bacillati</taxon>
        <taxon>Actinomycetota</taxon>
        <taxon>Actinomycetes</taxon>
        <taxon>Micrococcales</taxon>
        <taxon>Micrococcaceae</taxon>
        <taxon>Micrococcus</taxon>
    </lineage>
</organism>
<accession>A0A1R4IX40</accession>
<protein>
    <submittedName>
        <fullName evidence="3">Geranylgeranyl reductase</fullName>
    </submittedName>
</protein>
<feature type="region of interest" description="Disordered" evidence="1">
    <location>
        <begin position="1"/>
        <end position="20"/>
    </location>
</feature>
<dbReference type="PRINTS" id="PR00420">
    <property type="entry name" value="RNGMNOXGNASE"/>
</dbReference>
<dbReference type="InterPro" id="IPR002938">
    <property type="entry name" value="FAD-bd"/>
</dbReference>
<dbReference type="EMBL" id="FUKP01000030">
    <property type="protein sequence ID" value="SJN24125.1"/>
    <property type="molecule type" value="Genomic_DNA"/>
</dbReference>
<dbReference type="GO" id="GO:0016628">
    <property type="term" value="F:oxidoreductase activity, acting on the CH-CH group of donors, NAD or NADP as acceptor"/>
    <property type="evidence" value="ECO:0007669"/>
    <property type="project" value="InterPro"/>
</dbReference>
<dbReference type="GO" id="GO:0071949">
    <property type="term" value="F:FAD binding"/>
    <property type="evidence" value="ECO:0007669"/>
    <property type="project" value="InterPro"/>
</dbReference>
<evidence type="ECO:0000259" key="2">
    <source>
        <dbReference type="Pfam" id="PF01494"/>
    </source>
</evidence>
<evidence type="ECO:0000313" key="3">
    <source>
        <dbReference type="EMBL" id="SJN24125.1"/>
    </source>
</evidence>
<evidence type="ECO:0000313" key="4">
    <source>
        <dbReference type="Proteomes" id="UP000196230"/>
    </source>
</evidence>
<feature type="domain" description="FAD-binding" evidence="2">
    <location>
        <begin position="27"/>
        <end position="386"/>
    </location>
</feature>
<dbReference type="NCBIfam" id="TIGR02032">
    <property type="entry name" value="GG-red-SF"/>
    <property type="match status" value="1"/>
</dbReference>
<dbReference type="AlphaFoldDB" id="A0A1R4IX40"/>
<reference evidence="3 4" key="1">
    <citation type="submission" date="2017-02" db="EMBL/GenBank/DDBJ databases">
        <authorList>
            <person name="Peterson S.W."/>
        </authorList>
    </citation>
    <scope>NUCLEOTIDE SEQUENCE [LARGE SCALE GENOMIC DNA]</scope>
    <source>
        <strain evidence="3 4">2B3F</strain>
    </source>
</reference>
<evidence type="ECO:0000256" key="1">
    <source>
        <dbReference type="SAM" id="MobiDB-lite"/>
    </source>
</evidence>
<dbReference type="Gene3D" id="3.50.50.60">
    <property type="entry name" value="FAD/NAD(P)-binding domain"/>
    <property type="match status" value="1"/>
</dbReference>
<dbReference type="SUPFAM" id="SSF51905">
    <property type="entry name" value="FAD/NAD(P)-binding domain"/>
    <property type="match status" value="1"/>
</dbReference>
<dbReference type="PANTHER" id="PTHR42685:SF22">
    <property type="entry name" value="CONDITIONED MEDIUM FACTOR RECEPTOR 1"/>
    <property type="match status" value="1"/>
</dbReference>
<proteinExistence type="predicted"/>
<feature type="compositionally biased region" description="Basic and acidic residues" evidence="1">
    <location>
        <begin position="1"/>
        <end position="10"/>
    </location>
</feature>
<dbReference type="InterPro" id="IPR050407">
    <property type="entry name" value="Geranylgeranyl_reductase"/>
</dbReference>
<dbReference type="RefSeq" id="WP_087133825.1">
    <property type="nucleotide sequence ID" value="NZ_FUKP01000030.1"/>
</dbReference>
<dbReference type="Pfam" id="PF01494">
    <property type="entry name" value="FAD_binding_3"/>
    <property type="match status" value="1"/>
</dbReference>
<dbReference type="Proteomes" id="UP000196230">
    <property type="component" value="Unassembled WGS sequence"/>
</dbReference>
<gene>
    <name evidence="3" type="ORF">FM125_04980</name>
</gene>
<dbReference type="InterPro" id="IPR011777">
    <property type="entry name" value="Geranylgeranyl_Rdtase_fam"/>
</dbReference>
<sequence>MNPRPHDGHTVPDPSTEPGEVPEAVRADVVIAGGGPAGATAAWHLARAGVHVVVLEKTAHPREKVCGDGLTPQAVKELQLLGVPHCGEAGDDGGWQRIRGLRLRAGDRGVDVPWPTTESWPDYALTRTRQDFDRLLVEHARTAGAEVRERHAVRSVLRDEAGRVVGLAAEQLDERGRRTGRRVHVQAPITLACDGNSTRAAVSAGIHRREDRPMGVAVRAYYTAGAPGPDGAVPVLAGDRAEWMESWLRLPDADGNPLPGYGWLFPLADGTVNVGLGILDTSPQFGKLDYRQLLKDWTGALEADWGIGEDTRQSRILGAALPMAFNRTPQHVPGMLLVGDAAGMVSPFNGEGIGFAMEAARHAADLAVQALAAGTARGADAVLQRYPVLTQHLWGRHFQLGRQFAQLIGNPAVMRAGLALGMSTPPLFRIVVRMMGNLVDPRGGDAVDRLVRLLESATPALTTADALPVGDRAAGLGRLAR</sequence>
<dbReference type="InterPro" id="IPR036188">
    <property type="entry name" value="FAD/NAD-bd_sf"/>
</dbReference>
<dbReference type="PANTHER" id="PTHR42685">
    <property type="entry name" value="GERANYLGERANYL DIPHOSPHATE REDUCTASE"/>
    <property type="match status" value="1"/>
</dbReference>
<name>A0A1R4IX40_9MICC</name>